<reference evidence="3 4" key="1">
    <citation type="journal article" date="2024" name="Nat. Commun.">
        <title>Phylogenomics reveals the evolutionary origins of lichenization in chlorophyte algae.</title>
        <authorList>
            <person name="Puginier C."/>
            <person name="Libourel C."/>
            <person name="Otte J."/>
            <person name="Skaloud P."/>
            <person name="Haon M."/>
            <person name="Grisel S."/>
            <person name="Petersen M."/>
            <person name="Berrin J.G."/>
            <person name="Delaux P.M."/>
            <person name="Dal Grande F."/>
            <person name="Keller J."/>
        </authorList>
    </citation>
    <scope>NUCLEOTIDE SEQUENCE [LARGE SCALE GENOMIC DNA]</scope>
    <source>
        <strain evidence="3 4">SAG 216-7</strain>
    </source>
</reference>
<name>A0ABR2YTD3_9CHLO</name>
<keyword evidence="1" id="KW-0472">Membrane</keyword>
<feature type="transmembrane region" description="Helical" evidence="1">
    <location>
        <begin position="72"/>
        <end position="90"/>
    </location>
</feature>
<organism evidence="3 4">
    <name type="scientific">Coccomyxa subellipsoidea</name>
    <dbReference type="NCBI Taxonomy" id="248742"/>
    <lineage>
        <taxon>Eukaryota</taxon>
        <taxon>Viridiplantae</taxon>
        <taxon>Chlorophyta</taxon>
        <taxon>core chlorophytes</taxon>
        <taxon>Trebouxiophyceae</taxon>
        <taxon>Trebouxiophyceae incertae sedis</taxon>
        <taxon>Coccomyxaceae</taxon>
        <taxon>Coccomyxa</taxon>
    </lineage>
</organism>
<evidence type="ECO:0008006" key="5">
    <source>
        <dbReference type="Google" id="ProtNLM"/>
    </source>
</evidence>
<accession>A0ABR2YTD3</accession>
<feature type="signal peptide" evidence="2">
    <location>
        <begin position="1"/>
        <end position="19"/>
    </location>
</feature>
<keyword evidence="4" id="KW-1185">Reference proteome</keyword>
<sequence length="178" mass="19385">MAGLHMLFAYMHFLAPQQAADIIFSNTQPIDPLQFPLHRVMATGYAAAAHTFWTLKAMHAYHITEVRPVVELIAAAACGMTAAVSAYFYAMSLPEAFRMTTLIKEGADMGLLRAAPFKTLNVGLIAIGAANWSVLLPWWIHHHEGPLMPIALGLWATAAAIGTWGLIPERLSEPPVNP</sequence>
<feature type="chain" id="PRO_5047443383" description="NnrU domain-containing protein" evidence="2">
    <location>
        <begin position="20"/>
        <end position="178"/>
    </location>
</feature>
<comment type="caution">
    <text evidence="3">The sequence shown here is derived from an EMBL/GenBank/DDBJ whole genome shotgun (WGS) entry which is preliminary data.</text>
</comment>
<evidence type="ECO:0000313" key="4">
    <source>
        <dbReference type="Proteomes" id="UP001491310"/>
    </source>
</evidence>
<feature type="transmembrane region" description="Helical" evidence="1">
    <location>
        <begin position="146"/>
        <end position="167"/>
    </location>
</feature>
<keyword evidence="1" id="KW-1133">Transmembrane helix</keyword>
<evidence type="ECO:0000313" key="3">
    <source>
        <dbReference type="EMBL" id="KAK9914982.1"/>
    </source>
</evidence>
<dbReference type="Proteomes" id="UP001491310">
    <property type="component" value="Unassembled WGS sequence"/>
</dbReference>
<evidence type="ECO:0000256" key="2">
    <source>
        <dbReference type="SAM" id="SignalP"/>
    </source>
</evidence>
<gene>
    <name evidence="3" type="ORF">WJX75_003324</name>
</gene>
<dbReference type="EMBL" id="JALJOT010000005">
    <property type="protein sequence ID" value="KAK9914982.1"/>
    <property type="molecule type" value="Genomic_DNA"/>
</dbReference>
<feature type="transmembrane region" description="Helical" evidence="1">
    <location>
        <begin position="119"/>
        <end position="140"/>
    </location>
</feature>
<evidence type="ECO:0000256" key="1">
    <source>
        <dbReference type="SAM" id="Phobius"/>
    </source>
</evidence>
<keyword evidence="1" id="KW-0812">Transmembrane</keyword>
<keyword evidence="2" id="KW-0732">Signal</keyword>
<proteinExistence type="predicted"/>
<protein>
    <recommendedName>
        <fullName evidence="5">NnrU domain-containing protein</fullName>
    </recommendedName>
</protein>